<feature type="transmembrane region" description="Helical" evidence="1">
    <location>
        <begin position="12"/>
        <end position="29"/>
    </location>
</feature>
<keyword evidence="1" id="KW-0812">Transmembrane</keyword>
<proteinExistence type="predicted"/>
<keyword evidence="2" id="KW-0489">Methyltransferase</keyword>
<keyword evidence="1" id="KW-1133">Transmembrane helix</keyword>
<dbReference type="GO" id="GO:0008168">
    <property type="term" value="F:methyltransferase activity"/>
    <property type="evidence" value="ECO:0007669"/>
    <property type="project" value="UniProtKB-KW"/>
</dbReference>
<dbReference type="EMBL" id="JANAVB010010791">
    <property type="protein sequence ID" value="KAJ6838463.1"/>
    <property type="molecule type" value="Genomic_DNA"/>
</dbReference>
<dbReference type="AlphaFoldDB" id="A0AAX6HC70"/>
<sequence>MKMMAYCLKKSIAFCGLTGTLCILLHLLIKKRRIIQSFGRS</sequence>
<evidence type="ECO:0000313" key="3">
    <source>
        <dbReference type="Proteomes" id="UP001140949"/>
    </source>
</evidence>
<comment type="caution">
    <text evidence="2">The sequence shown here is derived from an EMBL/GenBank/DDBJ whole genome shotgun (WGS) entry which is preliminary data.</text>
</comment>
<reference evidence="2" key="1">
    <citation type="journal article" date="2023" name="GigaByte">
        <title>Genome assembly of the bearded iris, Iris pallida Lam.</title>
        <authorList>
            <person name="Bruccoleri R.E."/>
            <person name="Oakeley E.J."/>
            <person name="Faust A.M.E."/>
            <person name="Altorfer M."/>
            <person name="Dessus-Babus S."/>
            <person name="Burckhardt D."/>
            <person name="Oertli M."/>
            <person name="Naumann U."/>
            <person name="Petersen F."/>
            <person name="Wong J."/>
        </authorList>
    </citation>
    <scope>NUCLEOTIDE SEQUENCE</scope>
    <source>
        <strain evidence="2">GSM-AAB239-AS_SAM_17_03QT</strain>
    </source>
</reference>
<keyword evidence="1" id="KW-0472">Membrane</keyword>
<accession>A0AAX6HC70</accession>
<keyword evidence="2" id="KW-0808">Transferase</keyword>
<dbReference type="GO" id="GO:0032259">
    <property type="term" value="P:methylation"/>
    <property type="evidence" value="ECO:0007669"/>
    <property type="project" value="UniProtKB-KW"/>
</dbReference>
<organism evidence="2 3">
    <name type="scientific">Iris pallida</name>
    <name type="common">Sweet iris</name>
    <dbReference type="NCBI Taxonomy" id="29817"/>
    <lineage>
        <taxon>Eukaryota</taxon>
        <taxon>Viridiplantae</taxon>
        <taxon>Streptophyta</taxon>
        <taxon>Embryophyta</taxon>
        <taxon>Tracheophyta</taxon>
        <taxon>Spermatophyta</taxon>
        <taxon>Magnoliopsida</taxon>
        <taxon>Liliopsida</taxon>
        <taxon>Asparagales</taxon>
        <taxon>Iridaceae</taxon>
        <taxon>Iridoideae</taxon>
        <taxon>Irideae</taxon>
        <taxon>Iris</taxon>
    </lineage>
</organism>
<evidence type="ECO:0000256" key="1">
    <source>
        <dbReference type="SAM" id="Phobius"/>
    </source>
</evidence>
<dbReference type="Proteomes" id="UP001140949">
    <property type="component" value="Unassembled WGS sequence"/>
</dbReference>
<protein>
    <submittedName>
        <fullName evidence="2">Methyltransferase PMT7</fullName>
    </submittedName>
</protein>
<gene>
    <name evidence="2" type="ORF">M6B38_320910</name>
</gene>
<keyword evidence="3" id="KW-1185">Reference proteome</keyword>
<reference evidence="2" key="2">
    <citation type="submission" date="2023-04" db="EMBL/GenBank/DDBJ databases">
        <authorList>
            <person name="Bruccoleri R.E."/>
            <person name="Oakeley E.J."/>
            <person name="Faust A.-M."/>
            <person name="Dessus-Babus S."/>
            <person name="Altorfer M."/>
            <person name="Burckhardt D."/>
            <person name="Oertli M."/>
            <person name="Naumann U."/>
            <person name="Petersen F."/>
            <person name="Wong J."/>
        </authorList>
    </citation>
    <scope>NUCLEOTIDE SEQUENCE</scope>
    <source>
        <strain evidence="2">GSM-AAB239-AS_SAM_17_03QT</strain>
        <tissue evidence="2">Leaf</tissue>
    </source>
</reference>
<name>A0AAX6HC70_IRIPA</name>
<evidence type="ECO:0000313" key="2">
    <source>
        <dbReference type="EMBL" id="KAJ6838463.1"/>
    </source>
</evidence>